<proteinExistence type="predicted"/>
<reference evidence="1" key="1">
    <citation type="submission" date="2013-06" db="EMBL/GenBank/DDBJ databases">
        <authorList>
            <person name="Weinstock G."/>
            <person name="Sodergren E."/>
            <person name="Clifton S."/>
            <person name="Fulton L."/>
            <person name="Fulton B."/>
            <person name="Courtney L."/>
            <person name="Fronick C."/>
            <person name="Harrison M."/>
            <person name="Strong C."/>
            <person name="Farmer C."/>
            <person name="Delahaunty K."/>
            <person name="Markovic C."/>
            <person name="Hall O."/>
            <person name="Minx P."/>
            <person name="Tomlinson C."/>
            <person name="Mitreva M."/>
            <person name="Nelson J."/>
            <person name="Hou S."/>
            <person name="Wollam A."/>
            <person name="Pepin K.H."/>
            <person name="Johnson M."/>
            <person name="Bhonagiri V."/>
            <person name="Nash W.E."/>
            <person name="Warren W."/>
            <person name="Chinwalla A."/>
            <person name="Mardis E.R."/>
            <person name="Wilson R.K."/>
        </authorList>
    </citation>
    <scope>NUCLEOTIDE SEQUENCE [LARGE SCALE GENOMIC DNA]</scope>
    <source>
        <strain evidence="1">ATCC 49176</strain>
    </source>
</reference>
<dbReference type="STRING" id="592010.GCWU000182_001816"/>
<dbReference type="OrthoDB" id="9810135at2"/>
<accession>W1Q1K6</accession>
<name>W1Q1K6_ABIDE</name>
<dbReference type="Proteomes" id="UP000019050">
    <property type="component" value="Unassembled WGS sequence"/>
</dbReference>
<dbReference type="InterPro" id="IPR025935">
    <property type="entry name" value="AbiH"/>
</dbReference>
<evidence type="ECO:0000313" key="1">
    <source>
        <dbReference type="EMBL" id="ESK64883.1"/>
    </source>
</evidence>
<sequence>MIMGKEVVCLIGNGFDLALGLRTSYTDFRNFIKVKYGSEMSKNLLYKALEEHTKNNWSDLEKKLGEIFKKSTWEGIFKSSDSIINGEELQFLINESRENLIDDLMEHLEQEKQIFDRIQIDDEIKRDMGEGIKRFFSPVIDKDQVVLKKHQNTDGEYLYFHTISFNYTDFFFSLLQTTNVDELGLGISFNIYSPLHPHGNAKISTTIGVNDETQLLGYKEGESVLEEETAKYLIKPRKTEYGQDSQYEDALERISMADIIIIYGMSFGETDKVWWEAIEKRLLEYKNSIAIVFSYQTLRRRHDSQVENVRKEVISKLCSSSENIVSIGNRIIVECSKDLFSHIKSKTEEVRKQVDEEQVMEEEDTI</sequence>
<comment type="caution">
    <text evidence="1">The sequence shown here is derived from an EMBL/GenBank/DDBJ whole genome shotgun (WGS) entry which is preliminary data.</text>
</comment>
<dbReference type="AlphaFoldDB" id="W1Q1K6"/>
<organism evidence="1 2">
    <name type="scientific">Abiotrophia defectiva ATCC 49176</name>
    <dbReference type="NCBI Taxonomy" id="592010"/>
    <lineage>
        <taxon>Bacteria</taxon>
        <taxon>Bacillati</taxon>
        <taxon>Bacillota</taxon>
        <taxon>Bacilli</taxon>
        <taxon>Lactobacillales</taxon>
        <taxon>Aerococcaceae</taxon>
        <taxon>Abiotrophia</taxon>
    </lineage>
</organism>
<evidence type="ECO:0000313" key="2">
    <source>
        <dbReference type="Proteomes" id="UP000019050"/>
    </source>
</evidence>
<evidence type="ECO:0008006" key="3">
    <source>
        <dbReference type="Google" id="ProtNLM"/>
    </source>
</evidence>
<protein>
    <recommendedName>
        <fullName evidence="3">Bacteriophage abortive infection protein AbiH</fullName>
    </recommendedName>
</protein>
<keyword evidence="2" id="KW-1185">Reference proteome</keyword>
<dbReference type="HOGENOM" id="CLU_841326_0_0_9"/>
<dbReference type="Pfam" id="PF14253">
    <property type="entry name" value="AbiH"/>
    <property type="match status" value="1"/>
</dbReference>
<dbReference type="EMBL" id="ACIN03000016">
    <property type="protein sequence ID" value="ESK64883.1"/>
    <property type="molecule type" value="Genomic_DNA"/>
</dbReference>
<dbReference type="eggNOG" id="ENOG5033616">
    <property type="taxonomic scope" value="Bacteria"/>
</dbReference>
<gene>
    <name evidence="1" type="ORF">GCWU000182_001816</name>
</gene>